<dbReference type="Gene3D" id="1.10.1660.10">
    <property type="match status" value="1"/>
</dbReference>
<dbReference type="InterPro" id="IPR010093">
    <property type="entry name" value="SinI_DNA-bd"/>
</dbReference>
<dbReference type="Proteomes" id="UP000247698">
    <property type="component" value="Unassembled WGS sequence"/>
</dbReference>
<keyword evidence="2" id="KW-0238">DNA-binding</keyword>
<dbReference type="Pfam" id="PF12728">
    <property type="entry name" value="HTH_17"/>
    <property type="match status" value="1"/>
</dbReference>
<comment type="caution">
    <text evidence="2">The sequence shown here is derived from an EMBL/GenBank/DDBJ whole genome shotgun (WGS) entry which is preliminary data.</text>
</comment>
<proteinExistence type="predicted"/>
<evidence type="ECO:0000313" key="2">
    <source>
        <dbReference type="EMBL" id="PXY85321.1"/>
    </source>
</evidence>
<dbReference type="SUPFAM" id="SSF46955">
    <property type="entry name" value="Putative DNA-binding domain"/>
    <property type="match status" value="1"/>
</dbReference>
<protein>
    <submittedName>
        <fullName evidence="2">DNA-binding protein</fullName>
    </submittedName>
</protein>
<keyword evidence="3" id="KW-1185">Reference proteome</keyword>
<dbReference type="InterPro" id="IPR009061">
    <property type="entry name" value="DNA-bd_dom_put_sf"/>
</dbReference>
<dbReference type="NCBIfam" id="TIGR01764">
    <property type="entry name" value="excise"/>
    <property type="match status" value="1"/>
</dbReference>
<feature type="domain" description="Helix-turn-helix" evidence="1">
    <location>
        <begin position="32"/>
        <end position="75"/>
    </location>
</feature>
<name>A0ABX5N5G5_9LACO</name>
<reference evidence="2 3" key="1">
    <citation type="submission" date="2018-05" db="EMBL/GenBank/DDBJ databases">
        <title>Reference genomes for bee gut microbiota database.</title>
        <authorList>
            <person name="Ellegaard K.M."/>
        </authorList>
    </citation>
    <scope>NUCLEOTIDE SEQUENCE [LARGE SCALE GENOMIC DNA]</scope>
    <source>
        <strain evidence="2 3">ESL0184</strain>
    </source>
</reference>
<sequence>MFTKALAVYEDAKIRAPKLKNPKYAFFNKTNAAIYLGISTPTLDNWIKEYRLPFISVDGVRRFAKEDLDEFMMKHKKYMG</sequence>
<organism evidence="2 3">
    <name type="scientific">Lactobacillus melliventris</name>
    <dbReference type="NCBI Taxonomy" id="1218507"/>
    <lineage>
        <taxon>Bacteria</taxon>
        <taxon>Bacillati</taxon>
        <taxon>Bacillota</taxon>
        <taxon>Bacilli</taxon>
        <taxon>Lactobacillales</taxon>
        <taxon>Lactobacillaceae</taxon>
        <taxon>Lactobacillus</taxon>
    </lineage>
</organism>
<dbReference type="InterPro" id="IPR041657">
    <property type="entry name" value="HTH_17"/>
</dbReference>
<accession>A0ABX5N5G5</accession>
<dbReference type="EMBL" id="QGLG01000002">
    <property type="protein sequence ID" value="PXY85321.1"/>
    <property type="molecule type" value="Genomic_DNA"/>
</dbReference>
<gene>
    <name evidence="2" type="ORF">DK873_06835</name>
</gene>
<evidence type="ECO:0000313" key="3">
    <source>
        <dbReference type="Proteomes" id="UP000247698"/>
    </source>
</evidence>
<evidence type="ECO:0000259" key="1">
    <source>
        <dbReference type="Pfam" id="PF12728"/>
    </source>
</evidence>
<dbReference type="GO" id="GO:0003677">
    <property type="term" value="F:DNA binding"/>
    <property type="evidence" value="ECO:0007669"/>
    <property type="project" value="UniProtKB-KW"/>
</dbReference>